<reference evidence="1 2" key="1">
    <citation type="journal article" date="2012" name="Science">
        <title>The Paleozoic origin of enzymatic lignin decomposition reconstructed from 31 fungal genomes.</title>
        <authorList>
            <person name="Floudas D."/>
            <person name="Binder M."/>
            <person name="Riley R."/>
            <person name="Barry K."/>
            <person name="Blanchette R.A."/>
            <person name="Henrissat B."/>
            <person name="Martinez A.T."/>
            <person name="Otillar R."/>
            <person name="Spatafora J.W."/>
            <person name="Yadav J.S."/>
            <person name="Aerts A."/>
            <person name="Benoit I."/>
            <person name="Boyd A."/>
            <person name="Carlson A."/>
            <person name="Copeland A."/>
            <person name="Coutinho P.M."/>
            <person name="de Vries R.P."/>
            <person name="Ferreira P."/>
            <person name="Findley K."/>
            <person name="Foster B."/>
            <person name="Gaskell J."/>
            <person name="Glotzer D."/>
            <person name="Gorecki P."/>
            <person name="Heitman J."/>
            <person name="Hesse C."/>
            <person name="Hori C."/>
            <person name="Igarashi K."/>
            <person name="Jurgens J.A."/>
            <person name="Kallen N."/>
            <person name="Kersten P."/>
            <person name="Kohler A."/>
            <person name="Kuees U."/>
            <person name="Kumar T.K.A."/>
            <person name="Kuo A."/>
            <person name="LaButti K."/>
            <person name="Larrondo L.F."/>
            <person name="Lindquist E."/>
            <person name="Ling A."/>
            <person name="Lombard V."/>
            <person name="Lucas S."/>
            <person name="Lundell T."/>
            <person name="Martin R."/>
            <person name="McLaughlin D.J."/>
            <person name="Morgenstern I."/>
            <person name="Morin E."/>
            <person name="Murat C."/>
            <person name="Nagy L.G."/>
            <person name="Nolan M."/>
            <person name="Ohm R.A."/>
            <person name="Patyshakuliyeva A."/>
            <person name="Rokas A."/>
            <person name="Ruiz-Duenas F.J."/>
            <person name="Sabat G."/>
            <person name="Salamov A."/>
            <person name="Samejima M."/>
            <person name="Schmutz J."/>
            <person name="Slot J.C."/>
            <person name="St John F."/>
            <person name="Stenlid J."/>
            <person name="Sun H."/>
            <person name="Sun S."/>
            <person name="Syed K."/>
            <person name="Tsang A."/>
            <person name="Wiebenga A."/>
            <person name="Young D."/>
            <person name="Pisabarro A."/>
            <person name="Eastwood D.C."/>
            <person name="Martin F."/>
            <person name="Cullen D."/>
            <person name="Grigoriev I.V."/>
            <person name="Hibbett D.S."/>
        </authorList>
    </citation>
    <scope>NUCLEOTIDE SEQUENCE [LARGE SCALE GENOMIC DNA]</scope>
    <source>
        <strain evidence="1 2">MD-104</strain>
    </source>
</reference>
<dbReference type="OrthoDB" id="3266227at2759"/>
<name>A0A2H3JSK9_WOLCO</name>
<sequence length="148" mass="16401">MNSALRRNCNQTFNMSLDTGRYIIRNVRNGNTLLLADPNDGSSIVGTADESSKGRKVRVILPYTVSWNVVKLGNGKYTIENQTHASYASCGTRATSGADVVGRVNKQQFDINVQLCWGLTDGQEGTPVALSESYTDSRNHWQFIRVRD</sequence>
<accession>A0A2H3JSK9</accession>
<dbReference type="Proteomes" id="UP000218811">
    <property type="component" value="Unassembled WGS sequence"/>
</dbReference>
<protein>
    <recommendedName>
        <fullName evidence="3">Ricin B lectin domain-containing protein</fullName>
    </recommendedName>
</protein>
<evidence type="ECO:0000313" key="1">
    <source>
        <dbReference type="EMBL" id="PCH44931.1"/>
    </source>
</evidence>
<dbReference type="EMBL" id="KB468168">
    <property type="protein sequence ID" value="PCH44931.1"/>
    <property type="molecule type" value="Genomic_DNA"/>
</dbReference>
<evidence type="ECO:0000313" key="2">
    <source>
        <dbReference type="Proteomes" id="UP000218811"/>
    </source>
</evidence>
<evidence type="ECO:0008006" key="3">
    <source>
        <dbReference type="Google" id="ProtNLM"/>
    </source>
</evidence>
<dbReference type="AlphaFoldDB" id="A0A2H3JSK9"/>
<dbReference type="STRING" id="742152.A0A2H3JSK9"/>
<proteinExistence type="predicted"/>
<keyword evidence="2" id="KW-1185">Reference proteome</keyword>
<organism evidence="1 2">
    <name type="scientific">Wolfiporia cocos (strain MD-104)</name>
    <name type="common">Brown rot fungus</name>
    <dbReference type="NCBI Taxonomy" id="742152"/>
    <lineage>
        <taxon>Eukaryota</taxon>
        <taxon>Fungi</taxon>
        <taxon>Dikarya</taxon>
        <taxon>Basidiomycota</taxon>
        <taxon>Agaricomycotina</taxon>
        <taxon>Agaricomycetes</taxon>
        <taxon>Polyporales</taxon>
        <taxon>Phaeolaceae</taxon>
        <taxon>Wolfiporia</taxon>
    </lineage>
</organism>
<gene>
    <name evidence="1" type="ORF">WOLCODRAFT_77556</name>
</gene>
<dbReference type="Gene3D" id="2.80.10.50">
    <property type="match status" value="1"/>
</dbReference>